<dbReference type="EC" id="1.3.1.6" evidence="6"/>
<gene>
    <name evidence="9" type="ORF">JKP88DRAFT_272443</name>
</gene>
<dbReference type="SUPFAM" id="SSF63380">
    <property type="entry name" value="Riboflavin synthase domain-like"/>
    <property type="match status" value="1"/>
</dbReference>
<accession>A0A836CNN3</accession>
<dbReference type="InterPro" id="IPR027477">
    <property type="entry name" value="Succ_DH/fumarate_Rdtase_cat_sf"/>
</dbReference>
<evidence type="ECO:0000256" key="3">
    <source>
        <dbReference type="ARBA" id="ARBA00022827"/>
    </source>
</evidence>
<dbReference type="FunFam" id="3.90.700.10:FF:000007">
    <property type="entry name" value="NADH-dependent fumarate reductase"/>
    <property type="match status" value="1"/>
</dbReference>
<dbReference type="InterPro" id="IPR036188">
    <property type="entry name" value="FAD/NAD-bd_sf"/>
</dbReference>
<dbReference type="SUPFAM" id="SSF56425">
    <property type="entry name" value="Succinate dehydrogenase/fumarate reductase flavoprotein, catalytic domain"/>
    <property type="match status" value="1"/>
</dbReference>
<feature type="domain" description="FAD-binding FR-type" evidence="8">
    <location>
        <begin position="446"/>
        <end position="600"/>
    </location>
</feature>
<proteinExistence type="predicted"/>
<evidence type="ECO:0000256" key="5">
    <source>
        <dbReference type="ARBA" id="ARBA00050832"/>
    </source>
</evidence>
<dbReference type="Gene3D" id="3.50.50.60">
    <property type="entry name" value="FAD/NAD(P)-binding domain"/>
    <property type="match status" value="1"/>
</dbReference>
<protein>
    <recommendedName>
        <fullName evidence="6">fumarate reductase (NADH)</fullName>
        <ecNumber evidence="6">1.3.1.6</ecNumber>
    </recommendedName>
    <alternativeName>
        <fullName evidence="7">NADH-dependent fumarate reductase</fullName>
    </alternativeName>
</protein>
<dbReference type="PANTHER" id="PTHR43400:SF1">
    <property type="entry name" value="FUMARATE REDUCTASE"/>
    <property type="match status" value="1"/>
</dbReference>
<dbReference type="InterPro" id="IPR039261">
    <property type="entry name" value="FNR_nucleotide-bd"/>
</dbReference>
<organism evidence="9 10">
    <name type="scientific">Tribonema minus</name>
    <dbReference type="NCBI Taxonomy" id="303371"/>
    <lineage>
        <taxon>Eukaryota</taxon>
        <taxon>Sar</taxon>
        <taxon>Stramenopiles</taxon>
        <taxon>Ochrophyta</taxon>
        <taxon>PX clade</taxon>
        <taxon>Xanthophyceae</taxon>
        <taxon>Tribonematales</taxon>
        <taxon>Tribonemataceae</taxon>
        <taxon>Tribonema</taxon>
    </lineage>
</organism>
<comment type="cofactor">
    <cofactor evidence="1">
        <name>FAD</name>
        <dbReference type="ChEBI" id="CHEBI:57692"/>
    </cofactor>
</comment>
<evidence type="ECO:0000256" key="2">
    <source>
        <dbReference type="ARBA" id="ARBA00022630"/>
    </source>
</evidence>
<keyword evidence="2" id="KW-0285">Flavoprotein</keyword>
<dbReference type="InterPro" id="IPR008333">
    <property type="entry name" value="Cbr1-like_FAD-bd_dom"/>
</dbReference>
<dbReference type="AlphaFoldDB" id="A0A836CNN3"/>
<evidence type="ECO:0000256" key="1">
    <source>
        <dbReference type="ARBA" id="ARBA00001974"/>
    </source>
</evidence>
<dbReference type="Proteomes" id="UP000664859">
    <property type="component" value="Unassembled WGS sequence"/>
</dbReference>
<dbReference type="Gene3D" id="3.90.700.10">
    <property type="entry name" value="Succinate dehydrogenase/fumarate reductase flavoprotein, catalytic domain"/>
    <property type="match status" value="1"/>
</dbReference>
<dbReference type="GO" id="GO:0016156">
    <property type="term" value="F:fumarate reductase (NADH) activity"/>
    <property type="evidence" value="ECO:0007669"/>
    <property type="project" value="UniProtKB-EC"/>
</dbReference>
<comment type="caution">
    <text evidence="9">The sequence shown here is derived from an EMBL/GenBank/DDBJ whole genome shotgun (WGS) entry which is preliminary data.</text>
</comment>
<dbReference type="Pfam" id="PF00970">
    <property type="entry name" value="FAD_binding_6"/>
    <property type="match status" value="1"/>
</dbReference>
<dbReference type="EMBL" id="JAFCMP010000001">
    <property type="protein sequence ID" value="KAG5193137.1"/>
    <property type="molecule type" value="Genomic_DNA"/>
</dbReference>
<dbReference type="Gene3D" id="2.40.30.10">
    <property type="entry name" value="Translation factors"/>
    <property type="match status" value="1"/>
</dbReference>
<dbReference type="SUPFAM" id="SSF52343">
    <property type="entry name" value="Ferredoxin reductase-like, C-terminal NADP-linked domain"/>
    <property type="match status" value="1"/>
</dbReference>
<dbReference type="Pfam" id="PF00890">
    <property type="entry name" value="FAD_binding_2"/>
    <property type="match status" value="1"/>
</dbReference>
<comment type="catalytic activity">
    <reaction evidence="5">
        <text>succinate + NAD(+) = fumarate + NADH + H(+)</text>
        <dbReference type="Rhea" id="RHEA:18281"/>
        <dbReference type="ChEBI" id="CHEBI:15378"/>
        <dbReference type="ChEBI" id="CHEBI:29806"/>
        <dbReference type="ChEBI" id="CHEBI:30031"/>
        <dbReference type="ChEBI" id="CHEBI:57540"/>
        <dbReference type="ChEBI" id="CHEBI:57945"/>
        <dbReference type="EC" id="1.3.1.6"/>
    </reaction>
</comment>
<dbReference type="InterPro" id="IPR003953">
    <property type="entry name" value="FAD-dep_OxRdtase_2_FAD-bd"/>
</dbReference>
<sequence length="699" mass="73147">MRQTSANPLLPASSSWEEGLQGYALRSRHNDTSGKRDTCAEFKRDTVRTGGGSGDDCLVNALVHCSTEAVQWLQRETGVELSDVTQLCGHSAPRTRRPPAKAGTGAAALGESIVSALKSNVEKVPGVTVRTGARLTRLLTADDDSDTAITGVEYEHDGVTARLHCDAVVLATGGFAGDRALLSAVAPDAADMPTTSGPQADGSALRIAQYDANALLVHMDRVQMHPTGLLDPVDPSATTKVVAPEAFRTCGGILLSAAGRRFCNELAPCNSVTAAMQAQAAPGTRPLAYLVLNEEAAAALGPATLSFYTGRGLVKRCASTAAVAAAIGCDASVVEDTLARYGHVASGSEQDPFGRVSNAAGDWRAEQQFIVATVTPCVHYTLGGVAINASCEVLALPPTSASGAFLERAPSTPVVLGLYAAGECTGGLHGADRLAGSALLECVVFGRIAGARAAAITASCGPPLSAEACTPLRLRCKRTLGTRHRLAPLFKPGQYIAIRHTHPLLPQPQERQVRAVYTVIAPTVPLSHSCLAHAHTLLHRCPGAARNRFYSPVSRDGVRGAVTLLIKADPDRGPVQRHLCELELGQTVDVRGPCGGLTFDVFDAGVRRIGLIAGGSGARQQQVSALGVGAEYEEDLVHHPEPGWSGETGVISADVLRRHMYPPGPGTKIVLCGPFKMCQLLKETLRGLGYTPDMVSSYV</sequence>
<reference evidence="9" key="1">
    <citation type="submission" date="2021-02" db="EMBL/GenBank/DDBJ databases">
        <title>First Annotated Genome of the Yellow-green Alga Tribonema minus.</title>
        <authorList>
            <person name="Mahan K.M."/>
        </authorList>
    </citation>
    <scope>NUCLEOTIDE SEQUENCE</scope>
    <source>
        <strain evidence="9">UTEX B ZZ1240</strain>
    </source>
</reference>
<dbReference type="InterPro" id="IPR017938">
    <property type="entry name" value="Riboflavin_synthase-like_b-brl"/>
</dbReference>
<evidence type="ECO:0000259" key="8">
    <source>
        <dbReference type="PROSITE" id="PS51384"/>
    </source>
</evidence>
<evidence type="ECO:0000256" key="4">
    <source>
        <dbReference type="ARBA" id="ARBA00023002"/>
    </source>
</evidence>
<dbReference type="InterPro" id="IPR050315">
    <property type="entry name" value="FAD-oxidoreductase_2"/>
</dbReference>
<keyword evidence="4" id="KW-0560">Oxidoreductase</keyword>
<dbReference type="InterPro" id="IPR017927">
    <property type="entry name" value="FAD-bd_FR_type"/>
</dbReference>
<evidence type="ECO:0000313" key="10">
    <source>
        <dbReference type="Proteomes" id="UP000664859"/>
    </source>
</evidence>
<dbReference type="OrthoDB" id="10252157at2759"/>
<keyword evidence="10" id="KW-1185">Reference proteome</keyword>
<dbReference type="PROSITE" id="PS51384">
    <property type="entry name" value="FAD_FR"/>
    <property type="match status" value="1"/>
</dbReference>
<dbReference type="Gene3D" id="3.40.50.80">
    <property type="entry name" value="Nucleotide-binding domain of ferredoxin-NADP reductase (FNR) module"/>
    <property type="match status" value="1"/>
</dbReference>
<keyword evidence="3" id="KW-0274">FAD</keyword>
<name>A0A836CNN3_9STRA</name>
<evidence type="ECO:0000256" key="6">
    <source>
        <dbReference type="ARBA" id="ARBA00067004"/>
    </source>
</evidence>
<evidence type="ECO:0000313" key="9">
    <source>
        <dbReference type="EMBL" id="KAG5193137.1"/>
    </source>
</evidence>
<dbReference type="SUPFAM" id="SSF51905">
    <property type="entry name" value="FAD/NAD(P)-binding domain"/>
    <property type="match status" value="1"/>
</dbReference>
<dbReference type="PANTHER" id="PTHR43400">
    <property type="entry name" value="FUMARATE REDUCTASE"/>
    <property type="match status" value="1"/>
</dbReference>
<evidence type="ECO:0000256" key="7">
    <source>
        <dbReference type="ARBA" id="ARBA00077246"/>
    </source>
</evidence>